<evidence type="ECO:0000313" key="10">
    <source>
        <dbReference type="EMBL" id="GKV30387.1"/>
    </source>
</evidence>
<evidence type="ECO:0000256" key="5">
    <source>
        <dbReference type="ARBA" id="ARBA00022454"/>
    </source>
</evidence>
<evidence type="ECO:0000256" key="8">
    <source>
        <dbReference type="ARBA" id="ARBA00023242"/>
    </source>
</evidence>
<keyword evidence="6" id="KW-0779">Telomere</keyword>
<dbReference type="PANTHER" id="PTHR14865:SF2">
    <property type="entry name" value="CST COMPLEX SUBUNIT CTC1"/>
    <property type="match status" value="1"/>
</dbReference>
<reference evidence="10 11" key="1">
    <citation type="journal article" date="2021" name="Commun. Biol.">
        <title>The genome of Shorea leprosula (Dipterocarpaceae) highlights the ecological relevance of drought in aseasonal tropical rainforests.</title>
        <authorList>
            <person name="Ng K.K.S."/>
            <person name="Kobayashi M.J."/>
            <person name="Fawcett J.A."/>
            <person name="Hatakeyama M."/>
            <person name="Paape T."/>
            <person name="Ng C.H."/>
            <person name="Ang C.C."/>
            <person name="Tnah L.H."/>
            <person name="Lee C.T."/>
            <person name="Nishiyama T."/>
            <person name="Sese J."/>
            <person name="O'Brien M.J."/>
            <person name="Copetti D."/>
            <person name="Mohd Noor M.I."/>
            <person name="Ong R.C."/>
            <person name="Putra M."/>
            <person name="Sireger I.Z."/>
            <person name="Indrioko S."/>
            <person name="Kosugi Y."/>
            <person name="Izuno A."/>
            <person name="Isagi Y."/>
            <person name="Lee S.L."/>
            <person name="Shimizu K.K."/>
        </authorList>
    </citation>
    <scope>NUCLEOTIDE SEQUENCE [LARGE SCALE GENOMIC DNA]</scope>
    <source>
        <strain evidence="10">214</strain>
    </source>
</reference>
<dbReference type="PANTHER" id="PTHR14865">
    <property type="entry name" value="CST COMPLEX SUBUNIT CTC1"/>
    <property type="match status" value="1"/>
</dbReference>
<proteinExistence type="inferred from homology"/>
<keyword evidence="7" id="KW-0238">DNA-binding</keyword>
<dbReference type="GO" id="GO:0003697">
    <property type="term" value="F:single-stranded DNA binding"/>
    <property type="evidence" value="ECO:0007669"/>
    <property type="project" value="TreeGrafter"/>
</dbReference>
<evidence type="ECO:0000256" key="1">
    <source>
        <dbReference type="ARBA" id="ARBA00004123"/>
    </source>
</evidence>
<feature type="compositionally biased region" description="Polar residues" evidence="9">
    <location>
        <begin position="41"/>
        <end position="50"/>
    </location>
</feature>
<sequence>MEDAKVLTISELIRRSCPHTATSSQSRSLKLSSSSSDRSSPAGTVDSNPNPKILTPLEHPALLIGTVTLPTVALKCPNKSCLQFSDDLSSVCCDILGRDFRVIGTKIRVLAWNFIPLKHFGGGFLEIIEWALLESSGGTYPCSSLMDSFPLVSSSSECKTQNLKSRYRVHGALESLSPVSVVPCSDKSSDSSSSTNLRGFLVKVLACECKLCRSEECVTVLNRRLDCHFFSKPVFVYFCGPAWCWYPVIVKLIGNVVTLSSLKKKLIFIGGKESELMFVTAEESVLNLPRMINKSVPLARNVVKGNGECGAYTGVVNGVYMQGMVVELDKEVWLLLTDQQLTPPHALRVGAVISVRNVHFVNPKFSWTKMLILGSCFKTSIMVESFSPLETGCLTVSQSQSLLGKFIESLVFSTRLWALLIISCFRKMFSGILSEKEILGSKHNVGLVQKYSSLHLPSSMFQARNGVFREFYKHESSSCQSEPNAGNLKPVVPISTFIHHCEAMWVKALLQSEDTSPVLCHGESYKRLKRITFQSEDISITLVGSLKVSPSTGRLQLADVTGSIDVIIPDLPSAWNPNSIFEIVDYGLIVEGIPEPVNSSKLNQNKSFSCRSIFHYLPLARGRNLAIFLYFHLSNATSRNLPFYPSVDCKANLKEIEKGTFHLIWITHKFPLLQKFKGDLAISKRSSMFVEAIVLPWYLFLDGKEKNIYPNKVSRDELNSVSENCQSRHKRRKIDHASSRVLDPSLTDNFGGTGSKMRNCTYEEAGEEKRCLGLSFSDEIPCVATIRGVKDYSLVCSGILYCTKANVKIDVNCNSNVKVLLELNDESSFNYQLLQIGGYYMIKHNIEDPFCNVKDSDHITGVKIIMTSTTPIWSISFSSEVPPNDKSILDPSFQDSPLSNDFVLPRDQTELLLKASGDSSIPFSDVCLCVSTDVIGHLKELEESLIRPATSLEETSKLSTCSCTMATASLLSSGPDSNCLFSGGNLISMCGDVIAVHTFDEGTADTYLSTEGSGDLSHFRFSHKSSTYCIHVSMAHQTVRISGSLGKSRYPTGFGPGITATFHRIIEMGAPDKLMLTPVSFIEINSMRVCSEPYSKICSNLWSTDMYNVATENLVSSGLICQLIQHSGGNQKHLRCRVVAVHILVLEKMNGKYNELQSRTHSRPLHVNIPIAGFVLDDGSCCCRCWANAARAATLLRLHEELPEIALENIGYKAKPSQCNNSWSSSMYQLERILQKHGRITVRNYGSMVDYSYQDLVISASSDDALTCSDENLLKFMILNACCSTVWTVVGGLMDPGAVSFLEKELQVEKDMTMPSMPNIYAREVCDVNSLSEARDIIRELI</sequence>
<evidence type="ECO:0000256" key="7">
    <source>
        <dbReference type="ARBA" id="ARBA00023125"/>
    </source>
</evidence>
<evidence type="ECO:0000256" key="2">
    <source>
        <dbReference type="ARBA" id="ARBA00004574"/>
    </source>
</evidence>
<dbReference type="Pfam" id="PF15491">
    <property type="entry name" value="CTC1_2"/>
    <property type="match status" value="1"/>
</dbReference>
<comment type="caution">
    <text evidence="10">The sequence shown here is derived from an EMBL/GenBank/DDBJ whole genome shotgun (WGS) entry which is preliminary data.</text>
</comment>
<accession>A0AAV5L0L6</accession>
<feature type="region of interest" description="Disordered" evidence="9">
    <location>
        <begin position="18"/>
        <end position="52"/>
    </location>
</feature>
<keyword evidence="11" id="KW-1185">Reference proteome</keyword>
<protein>
    <recommendedName>
        <fullName evidence="4">CST complex subunit CTC1</fullName>
    </recommendedName>
</protein>
<dbReference type="GO" id="GO:0045740">
    <property type="term" value="P:positive regulation of DNA replication"/>
    <property type="evidence" value="ECO:0007669"/>
    <property type="project" value="TreeGrafter"/>
</dbReference>
<gene>
    <name evidence="10" type="ORF">SLEP1_g39202</name>
</gene>
<organism evidence="10 11">
    <name type="scientific">Rubroshorea leprosula</name>
    <dbReference type="NCBI Taxonomy" id="152421"/>
    <lineage>
        <taxon>Eukaryota</taxon>
        <taxon>Viridiplantae</taxon>
        <taxon>Streptophyta</taxon>
        <taxon>Embryophyta</taxon>
        <taxon>Tracheophyta</taxon>
        <taxon>Spermatophyta</taxon>
        <taxon>Magnoliopsida</taxon>
        <taxon>eudicotyledons</taxon>
        <taxon>Gunneridae</taxon>
        <taxon>Pentapetalae</taxon>
        <taxon>rosids</taxon>
        <taxon>malvids</taxon>
        <taxon>Malvales</taxon>
        <taxon>Dipterocarpaceae</taxon>
        <taxon>Rubroshorea</taxon>
    </lineage>
</organism>
<dbReference type="GO" id="GO:0042162">
    <property type="term" value="F:telomeric DNA binding"/>
    <property type="evidence" value="ECO:0007669"/>
    <property type="project" value="TreeGrafter"/>
</dbReference>
<evidence type="ECO:0000256" key="4">
    <source>
        <dbReference type="ARBA" id="ARBA00016175"/>
    </source>
</evidence>
<dbReference type="GO" id="GO:1990879">
    <property type="term" value="C:CST complex"/>
    <property type="evidence" value="ECO:0007669"/>
    <property type="project" value="TreeGrafter"/>
</dbReference>
<comment type="subcellular location">
    <subcellularLocation>
        <location evidence="2">Chromosome</location>
        <location evidence="2">Telomere</location>
    </subcellularLocation>
    <subcellularLocation>
        <location evidence="1">Nucleus</location>
    </subcellularLocation>
</comment>
<keyword evidence="5" id="KW-0158">Chromosome</keyword>
<evidence type="ECO:0000256" key="6">
    <source>
        <dbReference type="ARBA" id="ARBA00022895"/>
    </source>
</evidence>
<dbReference type="InterPro" id="IPR042617">
    <property type="entry name" value="CTC1-like"/>
</dbReference>
<feature type="compositionally biased region" description="Low complexity" evidence="9">
    <location>
        <begin position="23"/>
        <end position="40"/>
    </location>
</feature>
<evidence type="ECO:0000256" key="9">
    <source>
        <dbReference type="SAM" id="MobiDB-lite"/>
    </source>
</evidence>
<evidence type="ECO:0000256" key="3">
    <source>
        <dbReference type="ARBA" id="ARBA00006332"/>
    </source>
</evidence>
<dbReference type="InterPro" id="IPR028262">
    <property type="entry name" value="CTC1_plant"/>
</dbReference>
<comment type="similarity">
    <text evidence="3">Belongs to the CTC1 family.</text>
</comment>
<name>A0AAV5L0L6_9ROSI</name>
<evidence type="ECO:0000313" key="11">
    <source>
        <dbReference type="Proteomes" id="UP001054252"/>
    </source>
</evidence>
<dbReference type="Proteomes" id="UP001054252">
    <property type="component" value="Unassembled WGS sequence"/>
</dbReference>
<dbReference type="EMBL" id="BPVZ01000086">
    <property type="protein sequence ID" value="GKV30387.1"/>
    <property type="molecule type" value="Genomic_DNA"/>
</dbReference>
<keyword evidence="8" id="KW-0539">Nucleus</keyword>
<dbReference type="GO" id="GO:0010833">
    <property type="term" value="P:telomere maintenance via telomere lengthening"/>
    <property type="evidence" value="ECO:0007669"/>
    <property type="project" value="TreeGrafter"/>
</dbReference>